<feature type="non-terminal residue" evidence="1">
    <location>
        <position position="1"/>
    </location>
</feature>
<dbReference type="EMBL" id="AASO01004215">
    <property type="protein sequence ID" value="KMU82192.1"/>
    <property type="molecule type" value="Genomic_DNA"/>
</dbReference>
<protein>
    <submittedName>
        <fullName evidence="1">Uncharacterized protein</fullName>
    </submittedName>
</protein>
<dbReference type="AlphaFoldDB" id="A0A0P6Q869"/>
<evidence type="ECO:0000313" key="2">
    <source>
        <dbReference type="Proteomes" id="UP000054563"/>
    </source>
</evidence>
<sequence length="39" mass="4872">IFNNMSKNVRHMHKVKPTKTNHMKNCNQYHNYTSYYLER</sequence>
<organism evidence="1 2">
    <name type="scientific">Coccidioides immitis H538.4</name>
    <dbReference type="NCBI Taxonomy" id="396776"/>
    <lineage>
        <taxon>Eukaryota</taxon>
        <taxon>Fungi</taxon>
        <taxon>Dikarya</taxon>
        <taxon>Ascomycota</taxon>
        <taxon>Pezizomycotina</taxon>
        <taxon>Eurotiomycetes</taxon>
        <taxon>Eurotiomycetidae</taxon>
        <taxon>Onygenales</taxon>
        <taxon>Onygenaceae</taxon>
        <taxon>Coccidioides</taxon>
    </lineage>
</organism>
<name>A0A0P6Q869_COCIT</name>
<comment type="caution">
    <text evidence="1">The sequence shown here is derived from an EMBL/GenBank/DDBJ whole genome shotgun (WGS) entry which is preliminary data.</text>
</comment>
<dbReference type="VEuPathDB" id="FungiDB:CIHG_10586"/>
<reference evidence="1 2" key="1">
    <citation type="journal article" date="2010" name="Genome Res.">
        <title>Population genomic sequencing of Coccidioides fungi reveals recent hybridization and transposon control.</title>
        <authorList>
            <person name="Neafsey D.E."/>
            <person name="Barker B.M."/>
            <person name="Sharpton T.J."/>
            <person name="Stajich J.E."/>
            <person name="Park D.J."/>
            <person name="Whiston E."/>
            <person name="Hung C.-Y."/>
            <person name="McMahan C."/>
            <person name="White J."/>
            <person name="Sykes S."/>
            <person name="Heiman D."/>
            <person name="Young S."/>
            <person name="Zeng Q."/>
            <person name="Abouelleil A."/>
            <person name="Aftuck L."/>
            <person name="Bessette D."/>
            <person name="Brown A."/>
            <person name="FitzGerald M."/>
            <person name="Lui A."/>
            <person name="Macdonald J.P."/>
            <person name="Priest M."/>
            <person name="Orbach M.J."/>
            <person name="Galgiani J.N."/>
            <person name="Kirkland T.N."/>
            <person name="Cole G.T."/>
            <person name="Birren B.W."/>
            <person name="Henn M.R."/>
            <person name="Taylor J.W."/>
            <person name="Rounsley S.D."/>
        </authorList>
    </citation>
    <scope>NUCLEOTIDE SEQUENCE [LARGE SCALE GENOMIC DNA]</scope>
    <source>
        <strain evidence="1 2">H538.4</strain>
    </source>
</reference>
<evidence type="ECO:0000313" key="1">
    <source>
        <dbReference type="EMBL" id="KMU82192.1"/>
    </source>
</evidence>
<gene>
    <name evidence="1" type="ORF">CIHG_10586</name>
</gene>
<proteinExistence type="predicted"/>
<dbReference type="Proteomes" id="UP000054563">
    <property type="component" value="Unassembled WGS sequence"/>
</dbReference>
<accession>A0A0P6Q869</accession>